<protein>
    <submittedName>
        <fullName evidence="3">HigA family addiction module antidote protein</fullName>
    </submittedName>
</protein>
<dbReference type="KEGG" id="ssei:FJR45_08275"/>
<dbReference type="PANTHER" id="PTHR36924:SF1">
    <property type="entry name" value="ANTITOXIN HIGA-1"/>
    <property type="match status" value="1"/>
</dbReference>
<name>A0A7M1B2J0_9BACT</name>
<dbReference type="NCBIfam" id="TIGR02607">
    <property type="entry name" value="antidote_HigA"/>
    <property type="match status" value="1"/>
</dbReference>
<keyword evidence="1" id="KW-0238">DNA-binding</keyword>
<reference evidence="3 4" key="1">
    <citation type="submission" date="2019-06" db="EMBL/GenBank/DDBJ databases">
        <title>Sulfurimonas gotlandica sp. nov., a chemoautotrophic and psychrotolerant epsilonproteobacterium isolated from a pelagic redoxcline, and an emended description of the genus Sulfurimonas.</title>
        <authorList>
            <person name="Wang S."/>
            <person name="Jiang L."/>
            <person name="Shao Z."/>
        </authorList>
    </citation>
    <scope>NUCLEOTIDE SEQUENCE [LARGE SCALE GENOMIC DNA]</scope>
    <source>
        <strain evidence="3 4">S2-6</strain>
    </source>
</reference>
<keyword evidence="4" id="KW-1185">Reference proteome</keyword>
<proteinExistence type="predicted"/>
<dbReference type="PANTHER" id="PTHR36924">
    <property type="entry name" value="ANTITOXIN HIGA-1"/>
    <property type="match status" value="1"/>
</dbReference>
<dbReference type="SUPFAM" id="SSF47413">
    <property type="entry name" value="lambda repressor-like DNA-binding domains"/>
    <property type="match status" value="1"/>
</dbReference>
<dbReference type="CDD" id="cd00093">
    <property type="entry name" value="HTH_XRE"/>
    <property type="match status" value="1"/>
</dbReference>
<evidence type="ECO:0000313" key="4">
    <source>
        <dbReference type="Proteomes" id="UP000593719"/>
    </source>
</evidence>
<sequence>MKEIRPSTHPGIILKEEFALPLNLTQAKLSKDLKVGIKTLSELYNEKRGITPLMALKLSEYFGTTPQFWLNLQNAYDLYKTYQKQKENLKEIHRAA</sequence>
<evidence type="ECO:0000256" key="1">
    <source>
        <dbReference type="ARBA" id="ARBA00023125"/>
    </source>
</evidence>
<accession>A0A7M1B2J0</accession>
<gene>
    <name evidence="3" type="ORF">FJR45_08275</name>
</gene>
<dbReference type="SMART" id="SM00530">
    <property type="entry name" value="HTH_XRE"/>
    <property type="match status" value="1"/>
</dbReference>
<feature type="domain" description="HTH cro/C1-type" evidence="2">
    <location>
        <begin position="22"/>
        <end position="69"/>
    </location>
</feature>
<dbReference type="AlphaFoldDB" id="A0A7M1B2J0"/>
<dbReference type="InterPro" id="IPR013430">
    <property type="entry name" value="Toxin_antidote_HigA"/>
</dbReference>
<organism evidence="3 4">
    <name type="scientific">Sulfurimonas sediminis</name>
    <dbReference type="NCBI Taxonomy" id="2590020"/>
    <lineage>
        <taxon>Bacteria</taxon>
        <taxon>Pseudomonadati</taxon>
        <taxon>Campylobacterota</taxon>
        <taxon>Epsilonproteobacteria</taxon>
        <taxon>Campylobacterales</taxon>
        <taxon>Sulfurimonadaceae</taxon>
        <taxon>Sulfurimonas</taxon>
    </lineage>
</organism>
<dbReference type="InterPro" id="IPR010982">
    <property type="entry name" value="Lambda_DNA-bd_dom_sf"/>
</dbReference>
<dbReference type="Pfam" id="PF12844">
    <property type="entry name" value="HTH_19"/>
    <property type="match status" value="1"/>
</dbReference>
<dbReference type="PROSITE" id="PS50943">
    <property type="entry name" value="HTH_CROC1"/>
    <property type="match status" value="1"/>
</dbReference>
<dbReference type="EMBL" id="CP041235">
    <property type="protein sequence ID" value="QOP43943.1"/>
    <property type="molecule type" value="Genomic_DNA"/>
</dbReference>
<dbReference type="Gene3D" id="1.10.260.40">
    <property type="entry name" value="lambda repressor-like DNA-binding domains"/>
    <property type="match status" value="1"/>
</dbReference>
<evidence type="ECO:0000313" key="3">
    <source>
        <dbReference type="EMBL" id="QOP43943.1"/>
    </source>
</evidence>
<dbReference type="InterPro" id="IPR001387">
    <property type="entry name" value="Cro/C1-type_HTH"/>
</dbReference>
<dbReference type="GO" id="GO:0003677">
    <property type="term" value="F:DNA binding"/>
    <property type="evidence" value="ECO:0007669"/>
    <property type="project" value="UniProtKB-KW"/>
</dbReference>
<evidence type="ECO:0000259" key="2">
    <source>
        <dbReference type="PROSITE" id="PS50943"/>
    </source>
</evidence>
<dbReference type="Proteomes" id="UP000593719">
    <property type="component" value="Chromosome"/>
</dbReference>
<dbReference type="RefSeq" id="WP_193150127.1">
    <property type="nucleotide sequence ID" value="NZ_CP041235.1"/>
</dbReference>